<evidence type="ECO:0000256" key="1">
    <source>
        <dbReference type="RuleBase" id="RU003682"/>
    </source>
</evidence>
<reference evidence="3 4" key="1">
    <citation type="submission" date="2014-06" db="EMBL/GenBank/DDBJ databases">
        <title>Draft genome sequence of Paenibacillus sp. MSt1.</title>
        <authorList>
            <person name="Aw Y.K."/>
            <person name="Ong K.S."/>
            <person name="Gan H.M."/>
            <person name="Lee S.M."/>
        </authorList>
    </citation>
    <scope>NUCLEOTIDE SEQUENCE [LARGE SCALE GENOMIC DNA]</scope>
    <source>
        <strain evidence="3 4">MSt1</strain>
    </source>
</reference>
<evidence type="ECO:0000313" key="4">
    <source>
        <dbReference type="Proteomes" id="UP000028123"/>
    </source>
</evidence>
<dbReference type="GO" id="GO:0016491">
    <property type="term" value="F:oxidoreductase activity"/>
    <property type="evidence" value="ECO:0007669"/>
    <property type="project" value="UniProtKB-KW"/>
</dbReference>
<keyword evidence="1" id="KW-0560">Oxidoreductase</keyword>
<keyword evidence="4" id="KW-1185">Reference proteome</keyword>
<dbReference type="Proteomes" id="UP000028123">
    <property type="component" value="Unassembled WGS sequence"/>
</dbReference>
<keyword evidence="1" id="KW-0479">Metal-binding</keyword>
<keyword evidence="1" id="KW-0408">Iron</keyword>
<feature type="domain" description="Fe2OG dioxygenase" evidence="2">
    <location>
        <begin position="123"/>
        <end position="236"/>
    </location>
</feature>
<dbReference type="InterPro" id="IPR018655">
    <property type="entry name" value="DUF2086"/>
</dbReference>
<dbReference type="OrthoDB" id="9781972at2"/>
<name>A0A081P8F7_9BACL</name>
<organism evidence="3 4">
    <name type="scientific">Paenibacillus tyrfis</name>
    <dbReference type="NCBI Taxonomy" id="1501230"/>
    <lineage>
        <taxon>Bacteria</taxon>
        <taxon>Bacillati</taxon>
        <taxon>Bacillota</taxon>
        <taxon>Bacilli</taxon>
        <taxon>Bacillales</taxon>
        <taxon>Paenibacillaceae</taxon>
        <taxon>Paenibacillus</taxon>
    </lineage>
</organism>
<comment type="similarity">
    <text evidence="1">Belongs to the iron/ascorbate-dependent oxidoreductase family.</text>
</comment>
<dbReference type="GO" id="GO:0046872">
    <property type="term" value="F:metal ion binding"/>
    <property type="evidence" value="ECO:0007669"/>
    <property type="project" value="UniProtKB-KW"/>
</dbReference>
<dbReference type="Gene3D" id="2.60.120.620">
    <property type="entry name" value="q2cbj1_9rhob like domain"/>
    <property type="match status" value="1"/>
</dbReference>
<evidence type="ECO:0000313" key="3">
    <source>
        <dbReference type="EMBL" id="KEQ26980.1"/>
    </source>
</evidence>
<dbReference type="PROSITE" id="PS51471">
    <property type="entry name" value="FE2OG_OXY"/>
    <property type="match status" value="1"/>
</dbReference>
<gene>
    <name evidence="3" type="ORF">ET33_24060</name>
</gene>
<evidence type="ECO:0000259" key="2">
    <source>
        <dbReference type="PROSITE" id="PS51471"/>
    </source>
</evidence>
<dbReference type="InterPro" id="IPR005123">
    <property type="entry name" value="Oxoglu/Fe-dep_dioxygenase_dom"/>
</dbReference>
<accession>A0A081P8F7</accession>
<dbReference type="EMBL" id="JNVM01000004">
    <property type="protein sequence ID" value="KEQ26980.1"/>
    <property type="molecule type" value="Genomic_DNA"/>
</dbReference>
<protein>
    <recommendedName>
        <fullName evidence="2">Fe2OG dioxygenase domain-containing protein</fullName>
    </recommendedName>
</protein>
<dbReference type="AlphaFoldDB" id="A0A081P8F7"/>
<dbReference type="RefSeq" id="WP_036676664.1">
    <property type="nucleotide sequence ID" value="NZ_JNVM01000004.1"/>
</dbReference>
<proteinExistence type="inferred from homology"/>
<dbReference type="eggNOG" id="COG3826">
    <property type="taxonomic scope" value="Bacteria"/>
</dbReference>
<dbReference type="Pfam" id="PF09859">
    <property type="entry name" value="Oxygenase-NA"/>
    <property type="match status" value="1"/>
</dbReference>
<comment type="caution">
    <text evidence="3">The sequence shown here is derived from an EMBL/GenBank/DDBJ whole genome shotgun (WGS) entry which is preliminary data.</text>
</comment>
<sequence>MTDSITKRVAGLDWPSIQQALDEQGFAAFPPLLRNEECRELISMYEVESHFRTRIDMARYRFGIGEYQYFQAPLPALLQELRVSFYPRLAEAANRWQMQLGQEAEYPPELAQFLERCHEHGQTRPTPLLLKYEAGGYNCLHQDMYGDVFFPFQVVFVLNQREKEYAGGEFLLVEQRPRAQSRGHAIALEQGAGLIFPTQHRPVQGTRGTYRTTLRHGVSTITSGTRYSLGLIFHDAQ</sequence>